<gene>
    <name evidence="3" type="primary">LOC112904198</name>
</gene>
<evidence type="ECO:0000313" key="3">
    <source>
        <dbReference type="RefSeq" id="XP_025829425.1"/>
    </source>
</evidence>
<dbReference type="GeneID" id="112904198"/>
<dbReference type="GO" id="GO:0005813">
    <property type="term" value="C:centrosome"/>
    <property type="evidence" value="ECO:0007669"/>
    <property type="project" value="TreeGrafter"/>
</dbReference>
<keyword evidence="2" id="KW-1185">Reference proteome</keyword>
<dbReference type="PANTHER" id="PTHR28661:SF1">
    <property type="entry name" value="MICROTUBULE NUCLEATION FACTOR SSNA1"/>
    <property type="match status" value="1"/>
</dbReference>
<reference evidence="3" key="1">
    <citation type="submission" date="2025-08" db="UniProtKB">
        <authorList>
            <consortium name="RefSeq"/>
        </authorList>
    </citation>
    <scope>IDENTIFICATION</scope>
    <source>
        <tissue evidence="3">Entire body</tissue>
    </source>
</reference>
<dbReference type="PANTHER" id="PTHR28661">
    <property type="entry name" value="SJOEGREN SYNDROME NUCLEAR AUTOANTIGEN 1"/>
    <property type="match status" value="1"/>
</dbReference>
<name>A0A7F5QWD2_AGRPL</name>
<feature type="coiled-coil region" evidence="1">
    <location>
        <begin position="8"/>
        <end position="60"/>
    </location>
</feature>
<keyword evidence="1" id="KW-0175">Coiled coil</keyword>
<sequence>MSEHGAALQTYNQELVKCLEELKNKRNALQVIIEREENEKMQLEKNMKVIQDKLQSCNNKLIQHIRIRNNYDQTIKETEVGFKKYFRY</sequence>
<dbReference type="RefSeq" id="XP_025829425.1">
    <property type="nucleotide sequence ID" value="XM_025973640.1"/>
</dbReference>
<dbReference type="InterPro" id="IPR033362">
    <property type="entry name" value="SSNA1_fam"/>
</dbReference>
<evidence type="ECO:0000256" key="1">
    <source>
        <dbReference type="SAM" id="Coils"/>
    </source>
</evidence>
<dbReference type="OrthoDB" id="295355at2759"/>
<proteinExistence type="predicted"/>
<organism evidence="2 3">
    <name type="scientific">Agrilus planipennis</name>
    <name type="common">Emerald ash borer</name>
    <name type="synonym">Agrilus marcopoli</name>
    <dbReference type="NCBI Taxonomy" id="224129"/>
    <lineage>
        <taxon>Eukaryota</taxon>
        <taxon>Metazoa</taxon>
        <taxon>Ecdysozoa</taxon>
        <taxon>Arthropoda</taxon>
        <taxon>Hexapoda</taxon>
        <taxon>Insecta</taxon>
        <taxon>Pterygota</taxon>
        <taxon>Neoptera</taxon>
        <taxon>Endopterygota</taxon>
        <taxon>Coleoptera</taxon>
        <taxon>Polyphaga</taxon>
        <taxon>Elateriformia</taxon>
        <taxon>Buprestoidea</taxon>
        <taxon>Buprestidae</taxon>
        <taxon>Agrilinae</taxon>
        <taxon>Agrilus</taxon>
    </lineage>
</organism>
<accession>A0A7F5QWD2</accession>
<dbReference type="AlphaFoldDB" id="A0A7F5QWD2"/>
<dbReference type="Proteomes" id="UP000192223">
    <property type="component" value="Unplaced"/>
</dbReference>
<dbReference type="GO" id="GO:0036064">
    <property type="term" value="C:ciliary basal body"/>
    <property type="evidence" value="ECO:0007669"/>
    <property type="project" value="TreeGrafter"/>
</dbReference>
<protein>
    <submittedName>
        <fullName evidence="3">Sjoegren syndrome nuclear autoantigen 1 homolog isoform X2</fullName>
    </submittedName>
</protein>
<evidence type="ECO:0000313" key="2">
    <source>
        <dbReference type="Proteomes" id="UP000192223"/>
    </source>
</evidence>